<dbReference type="PANTHER" id="PTHR43257:SF2">
    <property type="entry name" value="PYRUVATE DEHYDROGENASE E1 COMPONENT SUBUNIT BETA"/>
    <property type="match status" value="1"/>
</dbReference>
<evidence type="ECO:0000256" key="1">
    <source>
        <dbReference type="ARBA" id="ARBA00001964"/>
    </source>
</evidence>
<evidence type="ECO:0000256" key="3">
    <source>
        <dbReference type="ARBA" id="ARBA00023052"/>
    </source>
</evidence>
<dbReference type="PANTHER" id="PTHR43257">
    <property type="entry name" value="PYRUVATE DEHYDROGENASE E1 COMPONENT BETA SUBUNIT"/>
    <property type="match status" value="1"/>
</dbReference>
<organism evidence="5 6">
    <name type="scientific">Prochlorococcus marinus (strain MIT 9303)</name>
    <dbReference type="NCBI Taxonomy" id="59922"/>
    <lineage>
        <taxon>Bacteria</taxon>
        <taxon>Bacillati</taxon>
        <taxon>Cyanobacteriota</taxon>
        <taxon>Cyanophyceae</taxon>
        <taxon>Synechococcales</taxon>
        <taxon>Prochlorococcaceae</taxon>
        <taxon>Prochlorococcus</taxon>
    </lineage>
</organism>
<gene>
    <name evidence="5" type="ordered locus">P9303_01041</name>
</gene>
<dbReference type="SMART" id="SM00861">
    <property type="entry name" value="Transket_pyr"/>
    <property type="match status" value="1"/>
</dbReference>
<name>A2C5U9_PROM3</name>
<keyword evidence="3" id="KW-0786">Thiamine pyrophosphate</keyword>
<comment type="cofactor">
    <cofactor evidence="1">
        <name>thiamine diphosphate</name>
        <dbReference type="ChEBI" id="CHEBI:58937"/>
    </cofactor>
</comment>
<evidence type="ECO:0000256" key="2">
    <source>
        <dbReference type="ARBA" id="ARBA00023002"/>
    </source>
</evidence>
<dbReference type="STRING" id="59922.P9303_01041"/>
<dbReference type="Gene3D" id="3.40.50.970">
    <property type="match status" value="1"/>
</dbReference>
<protein>
    <submittedName>
        <fullName evidence="5">Pyruvate/2-oxoglutarate dehydrogenase complex, dehydrogenase (E1) component, eukaryotic type, beta subunit</fullName>
        <ecNumber evidence="5">1.2.4.1</ecNumber>
    </submittedName>
</protein>
<evidence type="ECO:0000313" key="6">
    <source>
        <dbReference type="Proteomes" id="UP000002274"/>
    </source>
</evidence>
<dbReference type="Pfam" id="PF02780">
    <property type="entry name" value="Transketolase_C"/>
    <property type="match status" value="1"/>
</dbReference>
<dbReference type="Pfam" id="PF02779">
    <property type="entry name" value="Transket_pyr"/>
    <property type="match status" value="1"/>
</dbReference>
<feature type="domain" description="Transketolase-like pyrimidine-binding" evidence="4">
    <location>
        <begin position="11"/>
        <end position="182"/>
    </location>
</feature>
<dbReference type="BioCyc" id="PMAR59922:G1G80-100-MONOMER"/>
<dbReference type="InterPro" id="IPR005475">
    <property type="entry name" value="Transketolase-like_Pyr-bd"/>
</dbReference>
<dbReference type="InterPro" id="IPR033248">
    <property type="entry name" value="Transketolase_C"/>
</dbReference>
<proteinExistence type="predicted"/>
<dbReference type="Proteomes" id="UP000002274">
    <property type="component" value="Chromosome"/>
</dbReference>
<evidence type="ECO:0000259" key="4">
    <source>
        <dbReference type="SMART" id="SM00861"/>
    </source>
</evidence>
<dbReference type="SUPFAM" id="SSF52518">
    <property type="entry name" value="Thiamin diphosphate-binding fold (THDP-binding)"/>
    <property type="match status" value="1"/>
</dbReference>
<dbReference type="InterPro" id="IPR009014">
    <property type="entry name" value="Transketo_C/PFOR_II"/>
</dbReference>
<evidence type="ECO:0000313" key="5">
    <source>
        <dbReference type="EMBL" id="ABM76859.1"/>
    </source>
</evidence>
<keyword evidence="5" id="KW-0670">Pyruvate</keyword>
<dbReference type="SUPFAM" id="SSF52922">
    <property type="entry name" value="TK C-terminal domain-like"/>
    <property type="match status" value="1"/>
</dbReference>
<keyword evidence="2 5" id="KW-0560">Oxidoreductase</keyword>
<dbReference type="GO" id="GO:0004739">
    <property type="term" value="F:pyruvate dehydrogenase (acetyl-transferring) activity"/>
    <property type="evidence" value="ECO:0007669"/>
    <property type="project" value="UniProtKB-EC"/>
</dbReference>
<dbReference type="HOGENOM" id="CLU_012907_1_0_3"/>
<dbReference type="Gene3D" id="3.40.50.920">
    <property type="match status" value="1"/>
</dbReference>
<dbReference type="AlphaFoldDB" id="A2C5U9"/>
<sequence length="359" mass="40202">MSSLMKDKLSMKHGELIREQTYEFLNKSPNHILLCEGIDDGFYGTIAELSTHFSSQCYELPCSENASVGLAISASAYEVTTILCFQRVEFALLALEQFINNAAKNNFLAGGRRPNPCLFRFVIGRGWGQGPSHSQSLETIFAQIPNINVLMPVFPRDSEFIFKNFVNLTAPTISLEHRWTHFSRDLQDINLRPHSLSPYVVKEGLDITIVATSYNTCIALKAAHILEDADVSVEVINMFCIAPFEFSIIRDSIIKTQHLIVIDLDHSLYSISSEVLARVILDGVDLKLPPVRMANHGDYSPSSATLASEYYLNCSDVVQAVTRMMHCSPIESIRLVDEADAFDKKFQSDVPNQDFHGPF</sequence>
<accession>A2C5U9</accession>
<dbReference type="EMBL" id="CP000554">
    <property type="protein sequence ID" value="ABM76859.1"/>
    <property type="molecule type" value="Genomic_DNA"/>
</dbReference>
<dbReference type="EC" id="1.2.4.1" evidence="5"/>
<dbReference type="InterPro" id="IPR029061">
    <property type="entry name" value="THDP-binding"/>
</dbReference>
<dbReference type="KEGG" id="pmf:P9303_01041"/>
<reference evidence="5 6" key="1">
    <citation type="journal article" date="2007" name="PLoS Genet.">
        <title>Patterns and implications of gene gain and loss in the evolution of Prochlorococcus.</title>
        <authorList>
            <person name="Kettler G.C."/>
            <person name="Martiny A.C."/>
            <person name="Huang K."/>
            <person name="Zucker J."/>
            <person name="Coleman M.L."/>
            <person name="Rodrigue S."/>
            <person name="Chen F."/>
            <person name="Lapidus A."/>
            <person name="Ferriera S."/>
            <person name="Johnson J."/>
            <person name="Steglich C."/>
            <person name="Church G.M."/>
            <person name="Richardson P."/>
            <person name="Chisholm S.W."/>
        </authorList>
    </citation>
    <scope>NUCLEOTIDE SEQUENCE [LARGE SCALE GENOMIC DNA]</scope>
    <source>
        <strain evidence="5 6">MIT 9303</strain>
    </source>
</reference>